<dbReference type="Proteomes" id="UP000814140">
    <property type="component" value="Unassembled WGS sequence"/>
</dbReference>
<reference evidence="1" key="2">
    <citation type="journal article" date="2022" name="New Phytol.">
        <title>Evolutionary transition to the ectomycorrhizal habit in the genomes of a hyperdiverse lineage of mushroom-forming fungi.</title>
        <authorList>
            <person name="Looney B."/>
            <person name="Miyauchi S."/>
            <person name="Morin E."/>
            <person name="Drula E."/>
            <person name="Courty P.E."/>
            <person name="Kohler A."/>
            <person name="Kuo A."/>
            <person name="LaButti K."/>
            <person name="Pangilinan J."/>
            <person name="Lipzen A."/>
            <person name="Riley R."/>
            <person name="Andreopoulos W."/>
            <person name="He G."/>
            <person name="Johnson J."/>
            <person name="Nolan M."/>
            <person name="Tritt A."/>
            <person name="Barry K.W."/>
            <person name="Grigoriev I.V."/>
            <person name="Nagy L.G."/>
            <person name="Hibbett D."/>
            <person name="Henrissat B."/>
            <person name="Matheny P.B."/>
            <person name="Labbe J."/>
            <person name="Martin F.M."/>
        </authorList>
    </citation>
    <scope>NUCLEOTIDE SEQUENCE</scope>
    <source>
        <strain evidence="1">HHB10654</strain>
    </source>
</reference>
<sequence>MVAEKGGYRWRMLGDLRRNKQRGVGLDVSIRRAGGTVSPSHPRGISLSICAGRSPHSSQTKIFSIGAPVHCEREALSRIMMPKNLYISHPLGRHLMLHRRLSLLAWRKRRRLVGGLDLGSCCLKLIKAWLGTHCTEPSIALSFPSKSQLLSV</sequence>
<dbReference type="EMBL" id="MU277231">
    <property type="protein sequence ID" value="KAI0058814.1"/>
    <property type="molecule type" value="Genomic_DNA"/>
</dbReference>
<organism evidence="1 2">
    <name type="scientific">Artomyces pyxidatus</name>
    <dbReference type="NCBI Taxonomy" id="48021"/>
    <lineage>
        <taxon>Eukaryota</taxon>
        <taxon>Fungi</taxon>
        <taxon>Dikarya</taxon>
        <taxon>Basidiomycota</taxon>
        <taxon>Agaricomycotina</taxon>
        <taxon>Agaricomycetes</taxon>
        <taxon>Russulales</taxon>
        <taxon>Auriscalpiaceae</taxon>
        <taxon>Artomyces</taxon>
    </lineage>
</organism>
<name>A0ACB8SR15_9AGAM</name>
<keyword evidence="2" id="KW-1185">Reference proteome</keyword>
<protein>
    <submittedName>
        <fullName evidence="1">Uncharacterized protein</fullName>
    </submittedName>
</protein>
<accession>A0ACB8SR15</accession>
<reference evidence="1" key="1">
    <citation type="submission" date="2021-03" db="EMBL/GenBank/DDBJ databases">
        <authorList>
            <consortium name="DOE Joint Genome Institute"/>
            <person name="Ahrendt S."/>
            <person name="Looney B.P."/>
            <person name="Miyauchi S."/>
            <person name="Morin E."/>
            <person name="Drula E."/>
            <person name="Courty P.E."/>
            <person name="Chicoki N."/>
            <person name="Fauchery L."/>
            <person name="Kohler A."/>
            <person name="Kuo A."/>
            <person name="Labutti K."/>
            <person name="Pangilinan J."/>
            <person name="Lipzen A."/>
            <person name="Riley R."/>
            <person name="Andreopoulos W."/>
            <person name="He G."/>
            <person name="Johnson J."/>
            <person name="Barry K.W."/>
            <person name="Grigoriev I.V."/>
            <person name="Nagy L."/>
            <person name="Hibbett D."/>
            <person name="Henrissat B."/>
            <person name="Matheny P.B."/>
            <person name="Labbe J."/>
            <person name="Martin F."/>
        </authorList>
    </citation>
    <scope>NUCLEOTIDE SEQUENCE</scope>
    <source>
        <strain evidence="1">HHB10654</strain>
    </source>
</reference>
<evidence type="ECO:0000313" key="2">
    <source>
        <dbReference type="Proteomes" id="UP000814140"/>
    </source>
</evidence>
<gene>
    <name evidence="1" type="ORF">BV25DRAFT_1180764</name>
</gene>
<evidence type="ECO:0000313" key="1">
    <source>
        <dbReference type="EMBL" id="KAI0058814.1"/>
    </source>
</evidence>
<proteinExistence type="predicted"/>
<comment type="caution">
    <text evidence="1">The sequence shown here is derived from an EMBL/GenBank/DDBJ whole genome shotgun (WGS) entry which is preliminary data.</text>
</comment>